<comment type="caution">
    <text evidence="2">The sequence shown here is derived from an EMBL/GenBank/DDBJ whole genome shotgun (WGS) entry which is preliminary data.</text>
</comment>
<proteinExistence type="predicted"/>
<evidence type="ECO:0000313" key="2">
    <source>
        <dbReference type="EMBL" id="MCT8337645.1"/>
    </source>
</evidence>
<evidence type="ECO:0000313" key="3">
    <source>
        <dbReference type="Proteomes" id="UP001065682"/>
    </source>
</evidence>
<feature type="transmembrane region" description="Helical" evidence="1">
    <location>
        <begin position="83"/>
        <end position="107"/>
    </location>
</feature>
<feature type="transmembrane region" description="Helical" evidence="1">
    <location>
        <begin position="119"/>
        <end position="146"/>
    </location>
</feature>
<dbReference type="AlphaFoldDB" id="A0A9E4ZNG7"/>
<sequence length="233" mass="25188">MDYGNLISRAFGYTKEALWGEWGRWLLLVLLSLVQTFTLFLVPLYNGYIVYIVRVLAGRRPAPEVDDWGRLFLDGWKLNIINLIYLIPVIVALAVFGGVAVLSAVAARGLDNPDVWASAVAAAVTGIAIAALVWIVISFVSLLAVVRFAHTGSLLQAFNITAILSQISWIGWGAWIAAVVILILIGLVYTAATALITSLPVLGWIANLFIGVVYGIFRARYLAVAYESAPAPG</sequence>
<name>A0A9E4ZNG7_9EURY</name>
<organism evidence="2 3">
    <name type="scientific">Methanoculleus formosensis</name>
    <dbReference type="NCBI Taxonomy" id="2590886"/>
    <lineage>
        <taxon>Archaea</taxon>
        <taxon>Methanobacteriati</taxon>
        <taxon>Methanobacteriota</taxon>
        <taxon>Stenosarchaea group</taxon>
        <taxon>Methanomicrobia</taxon>
        <taxon>Methanomicrobiales</taxon>
        <taxon>Methanomicrobiaceae</taxon>
        <taxon>Methanoculleus</taxon>
    </lineage>
</organism>
<dbReference type="InterPro" id="IPR025098">
    <property type="entry name" value="DUF4013"/>
</dbReference>
<dbReference type="Pfam" id="PF13197">
    <property type="entry name" value="DUF4013"/>
    <property type="match status" value="1"/>
</dbReference>
<accession>A0A9E4ZNG7</accession>
<keyword evidence="1" id="KW-1133">Transmembrane helix</keyword>
<dbReference type="EMBL" id="VHLL01000004">
    <property type="protein sequence ID" value="MCT8337645.1"/>
    <property type="molecule type" value="Genomic_DNA"/>
</dbReference>
<dbReference type="Proteomes" id="UP001065682">
    <property type="component" value="Unassembled WGS sequence"/>
</dbReference>
<dbReference type="RefSeq" id="WP_261597753.1">
    <property type="nucleotide sequence ID" value="NZ_VHLL01000004.1"/>
</dbReference>
<feature type="transmembrane region" description="Helical" evidence="1">
    <location>
        <begin position="167"/>
        <end position="189"/>
    </location>
</feature>
<keyword evidence="1" id="KW-0472">Membrane</keyword>
<keyword evidence="3" id="KW-1185">Reference proteome</keyword>
<feature type="transmembrane region" description="Helical" evidence="1">
    <location>
        <begin position="25"/>
        <end position="51"/>
    </location>
</feature>
<protein>
    <submittedName>
        <fullName evidence="2">DUF4013 domain-containing protein</fullName>
    </submittedName>
</protein>
<feature type="transmembrane region" description="Helical" evidence="1">
    <location>
        <begin position="195"/>
        <end position="217"/>
    </location>
</feature>
<gene>
    <name evidence="2" type="ORF">FKB36_09160</name>
</gene>
<keyword evidence="1" id="KW-0812">Transmembrane</keyword>
<evidence type="ECO:0000256" key="1">
    <source>
        <dbReference type="SAM" id="Phobius"/>
    </source>
</evidence>
<reference evidence="2" key="1">
    <citation type="submission" date="2019-06" db="EMBL/GenBank/DDBJ databases">
        <title>Methanoculleus strain from Tamsui River, Taipei, Taiwan.</title>
        <authorList>
            <person name="You Y.-T."/>
            <person name="Chen S.-C."/>
            <person name="Lai S.-J."/>
            <person name="Lee Y.-C."/>
            <person name="Lai M.-C."/>
        </authorList>
    </citation>
    <scope>NUCLEOTIDE SEQUENCE</scope>
    <source>
        <strain evidence="2">Afa-1</strain>
    </source>
</reference>